<dbReference type="RefSeq" id="WP_128535609.1">
    <property type="nucleotide sequence ID" value="NZ_SBIW01000009.1"/>
</dbReference>
<dbReference type="OrthoDB" id="9790826at2"/>
<protein>
    <submittedName>
        <fullName evidence="1">HopJ type III effector protein</fullName>
    </submittedName>
</protein>
<name>A0A3S3YXY0_9SPHI</name>
<gene>
    <name evidence="1" type="ORF">EPL05_19150</name>
</gene>
<dbReference type="InterPro" id="IPR038604">
    <property type="entry name" value="HopJ_sf"/>
</dbReference>
<sequence length="113" mass="12459">MKEQLLTLISGLKENTIAFSEVITFIETYYKHQPTAFKNGEACNEATQNQGSAKVFAFAQINGLSAADTLYLFAEHYQSVLAHPAATDHQNIRQFIAHGWPGVVFEGEALVAK</sequence>
<dbReference type="EMBL" id="SBIW01000009">
    <property type="protein sequence ID" value="RWY48563.1"/>
    <property type="molecule type" value="Genomic_DNA"/>
</dbReference>
<dbReference type="Proteomes" id="UP000286701">
    <property type="component" value="Unassembled WGS sequence"/>
</dbReference>
<accession>A0A3S3YXY0</accession>
<organism evidence="1 2">
    <name type="scientific">Mucilaginibacter gilvus</name>
    <dbReference type="NCBI Taxonomy" id="2305909"/>
    <lineage>
        <taxon>Bacteria</taxon>
        <taxon>Pseudomonadati</taxon>
        <taxon>Bacteroidota</taxon>
        <taxon>Sphingobacteriia</taxon>
        <taxon>Sphingobacteriales</taxon>
        <taxon>Sphingobacteriaceae</taxon>
        <taxon>Mucilaginibacter</taxon>
    </lineage>
</organism>
<dbReference type="Pfam" id="PF08888">
    <property type="entry name" value="HopJ"/>
    <property type="match status" value="1"/>
</dbReference>
<keyword evidence="2" id="KW-1185">Reference proteome</keyword>
<evidence type="ECO:0000313" key="1">
    <source>
        <dbReference type="EMBL" id="RWY48563.1"/>
    </source>
</evidence>
<proteinExistence type="predicted"/>
<dbReference type="InterPro" id="IPR014984">
    <property type="entry name" value="HopJ"/>
</dbReference>
<evidence type="ECO:0000313" key="2">
    <source>
        <dbReference type="Proteomes" id="UP000286701"/>
    </source>
</evidence>
<dbReference type="AlphaFoldDB" id="A0A3S3YXY0"/>
<dbReference type="Gene3D" id="3.20.160.10">
    <property type="entry name" value="vpa0580 domain like"/>
    <property type="match status" value="1"/>
</dbReference>
<reference evidence="1 2" key="1">
    <citation type="submission" date="2019-01" db="EMBL/GenBank/DDBJ databases">
        <title>Mucilaginibacter antarcticum sp. nov., isolated from antarctic soil.</title>
        <authorList>
            <person name="Yan Y.-Q."/>
            <person name="Du Z.-J."/>
        </authorList>
    </citation>
    <scope>NUCLEOTIDE SEQUENCE [LARGE SCALE GENOMIC DNA]</scope>
    <source>
        <strain evidence="1 2">F01003</strain>
    </source>
</reference>
<comment type="caution">
    <text evidence="1">The sequence shown here is derived from an EMBL/GenBank/DDBJ whole genome shotgun (WGS) entry which is preliminary data.</text>
</comment>